<evidence type="ECO:0000256" key="1">
    <source>
        <dbReference type="ARBA" id="ARBA00004141"/>
    </source>
</evidence>
<keyword evidence="3 5" id="KW-1133">Transmembrane helix</keyword>
<feature type="transmembrane region" description="Helical" evidence="5">
    <location>
        <begin position="367"/>
        <end position="384"/>
    </location>
</feature>
<evidence type="ECO:0000313" key="8">
    <source>
        <dbReference type="Proteomes" id="UP000239867"/>
    </source>
</evidence>
<dbReference type="EMBL" id="CP021255">
    <property type="protein sequence ID" value="AVD70805.1"/>
    <property type="molecule type" value="Genomic_DNA"/>
</dbReference>
<evidence type="ECO:0000256" key="2">
    <source>
        <dbReference type="ARBA" id="ARBA00022692"/>
    </source>
</evidence>
<dbReference type="InterPro" id="IPR051598">
    <property type="entry name" value="TSUP/Inactive_protease-like"/>
</dbReference>
<evidence type="ECO:0000256" key="6">
    <source>
        <dbReference type="SAM" id="SignalP"/>
    </source>
</evidence>
<evidence type="ECO:0000313" key="7">
    <source>
        <dbReference type="EMBL" id="AVD70805.1"/>
    </source>
</evidence>
<feature type="signal peptide" evidence="6">
    <location>
        <begin position="1"/>
        <end position="26"/>
    </location>
</feature>
<dbReference type="RefSeq" id="WP_104936094.1">
    <property type="nucleotide sequence ID" value="NZ_CP021255.1"/>
</dbReference>
<dbReference type="Proteomes" id="UP000239867">
    <property type="component" value="Chromosome"/>
</dbReference>
<organism evidence="7 8">
    <name type="scientific">Desulfobulbus oralis</name>
    <dbReference type="NCBI Taxonomy" id="1986146"/>
    <lineage>
        <taxon>Bacteria</taxon>
        <taxon>Pseudomonadati</taxon>
        <taxon>Thermodesulfobacteriota</taxon>
        <taxon>Desulfobulbia</taxon>
        <taxon>Desulfobulbales</taxon>
        <taxon>Desulfobulbaceae</taxon>
        <taxon>Desulfobulbus</taxon>
    </lineage>
</organism>
<feature type="transmembrane region" description="Helical" evidence="5">
    <location>
        <begin position="335"/>
        <end position="355"/>
    </location>
</feature>
<dbReference type="GO" id="GO:0005886">
    <property type="term" value="C:plasma membrane"/>
    <property type="evidence" value="ECO:0007669"/>
    <property type="project" value="UniProtKB-SubCell"/>
</dbReference>
<keyword evidence="2 5" id="KW-0812">Transmembrane</keyword>
<keyword evidence="5" id="KW-1003">Cell membrane</keyword>
<keyword evidence="6" id="KW-0732">Signal</keyword>
<feature type="transmembrane region" description="Helical" evidence="5">
    <location>
        <begin position="270"/>
        <end position="295"/>
    </location>
</feature>
<dbReference type="OrthoDB" id="9780109at2"/>
<dbReference type="PANTHER" id="PTHR43701">
    <property type="entry name" value="MEMBRANE TRANSPORTER PROTEIN MJ0441-RELATED"/>
    <property type="match status" value="1"/>
</dbReference>
<sequence length="415" mass="44880">MNRKRLGKGWIMALAMLLVWCGPVRAAEDVPAGEGTVSMQAAADQAGPVTLRIEGDSTLNNGGTIRVQGQAPAGKPVFLEVWADAHQVRASRFDGEPDPKTGVRPYIFYLTERMPAYFKIFVPITMQDKIDAEKKKGRKWSMSNIIKELGAESAFNVPAAAPVRAYQSSFMASVIGSRGQLISDKPNRKVAMQLTKARFRDLDKVVAAQVDLKPNGSFTADIVLRSGIAPGAYKIVAHVDKDSASAPATFTNTIAFPTVYLNNAGTSMNLVYPFLLSLAVTIFGVLMGAGGGFILNPLLVTLFPLLPHTVVAGTVTPTVLFSQGSGIYNYSRINFISWKLGVGIGLAMLAGGFIGPKLTEMISLTQFTFAFGWILLVLAALMLWQTTPGYLAKNKKEQAILKEYKKRAQEAATKK</sequence>
<comment type="similarity">
    <text evidence="5">Belongs to the 4-toluene sulfonate uptake permease (TSUP) (TC 2.A.102) family.</text>
</comment>
<accession>A0A2L1GM94</accession>
<dbReference type="KEGG" id="deo:CAY53_04330"/>
<dbReference type="Pfam" id="PF01925">
    <property type="entry name" value="TauE"/>
    <property type="match status" value="1"/>
</dbReference>
<comment type="subcellular location">
    <subcellularLocation>
        <location evidence="5">Cell membrane</location>
        <topology evidence="5">Multi-pass membrane protein</topology>
    </subcellularLocation>
    <subcellularLocation>
        <location evidence="1">Membrane</location>
        <topology evidence="1">Multi-pass membrane protein</topology>
    </subcellularLocation>
</comment>
<reference evidence="7 8" key="1">
    <citation type="journal article" date="2018" name="MBio">
        <title>Insights into the evolution of host association through the isolation and characterization of a novel human periodontal pathobiont, Desulfobulbus oralis.</title>
        <authorList>
            <person name="Cross K.L."/>
            <person name="Chirania P."/>
            <person name="Xiong W."/>
            <person name="Beall C.J."/>
            <person name="Elkins J.G."/>
            <person name="Giannone R.J."/>
            <person name="Griffen A.L."/>
            <person name="Guss A.M."/>
            <person name="Hettich R.L."/>
            <person name="Joshi S.S."/>
            <person name="Mokrzan E.M."/>
            <person name="Martin R.K."/>
            <person name="Zhulin I.B."/>
            <person name="Leys E.J."/>
            <person name="Podar M."/>
        </authorList>
    </citation>
    <scope>NUCLEOTIDE SEQUENCE [LARGE SCALE GENOMIC DNA]</scope>
    <source>
        <strain evidence="7 8">ORNL</strain>
    </source>
</reference>
<keyword evidence="4 5" id="KW-0472">Membrane</keyword>
<name>A0A2L1GM94_9BACT</name>
<keyword evidence="8" id="KW-1185">Reference proteome</keyword>
<dbReference type="AlphaFoldDB" id="A0A2L1GM94"/>
<evidence type="ECO:0000256" key="5">
    <source>
        <dbReference type="RuleBase" id="RU363041"/>
    </source>
</evidence>
<evidence type="ECO:0000256" key="3">
    <source>
        <dbReference type="ARBA" id="ARBA00022989"/>
    </source>
</evidence>
<feature type="transmembrane region" description="Helical" evidence="5">
    <location>
        <begin position="302"/>
        <end position="323"/>
    </location>
</feature>
<protein>
    <recommendedName>
        <fullName evidence="5">Probable membrane transporter protein</fullName>
    </recommendedName>
</protein>
<gene>
    <name evidence="7" type="ORF">CAY53_04330</name>
</gene>
<dbReference type="PANTHER" id="PTHR43701:SF2">
    <property type="entry name" value="MEMBRANE TRANSPORTER PROTEIN YJNA-RELATED"/>
    <property type="match status" value="1"/>
</dbReference>
<feature type="chain" id="PRO_5014669270" description="Probable membrane transporter protein" evidence="6">
    <location>
        <begin position="27"/>
        <end position="415"/>
    </location>
</feature>
<proteinExistence type="inferred from homology"/>
<evidence type="ECO:0000256" key="4">
    <source>
        <dbReference type="ARBA" id="ARBA00023136"/>
    </source>
</evidence>
<dbReference type="InterPro" id="IPR002781">
    <property type="entry name" value="TM_pro_TauE-like"/>
</dbReference>